<dbReference type="GO" id="GO:0005829">
    <property type="term" value="C:cytosol"/>
    <property type="evidence" value="ECO:0007669"/>
    <property type="project" value="GOC"/>
</dbReference>
<dbReference type="PANTHER" id="PTHR13847:SF150">
    <property type="entry name" value="OXIDOREDUCTASE TDA3-RELATED"/>
    <property type="match status" value="1"/>
</dbReference>
<reference evidence="3" key="1">
    <citation type="submission" date="2014-02" db="EMBL/GenBank/DDBJ databases">
        <authorList>
            <person name="Genoscope - CEA"/>
        </authorList>
    </citation>
    <scope>NUCLEOTIDE SEQUENCE</scope>
    <source>
        <strain evidence="3">LS3</strain>
    </source>
</reference>
<reference evidence="3" key="2">
    <citation type="submission" date="2014-06" db="EMBL/GenBank/DDBJ databases">
        <title>The complete genome of Blastobotrys (Arxula) adeninivorans LS3 - a yeast of biotechnological interest.</title>
        <authorList>
            <person name="Kunze G."/>
            <person name="Gaillardin C."/>
            <person name="Czernicka M."/>
            <person name="Durrens P."/>
            <person name="Martin T."/>
            <person name="Boer E."/>
            <person name="Gabaldon T."/>
            <person name="Cruz J."/>
            <person name="Talla E."/>
            <person name="Marck C."/>
            <person name="Goffeau A."/>
            <person name="Barbe V."/>
            <person name="Baret P."/>
            <person name="Baronian K."/>
            <person name="Beier S."/>
            <person name="Bleykasten C."/>
            <person name="Bode R."/>
            <person name="Casaregola S."/>
            <person name="Despons L."/>
            <person name="Fairhead C."/>
            <person name="Giersberg M."/>
            <person name="Gierski P."/>
            <person name="Hahnel U."/>
            <person name="Hartmann A."/>
            <person name="Jankowska D."/>
            <person name="Jubin C."/>
            <person name="Jung P."/>
            <person name="Lafontaine I."/>
            <person name="Leh-Louis V."/>
            <person name="Lemaire M."/>
            <person name="Marcet-Houben M."/>
            <person name="Mascher M."/>
            <person name="Morel G."/>
            <person name="Richard G.-F."/>
            <person name="Riechen J."/>
            <person name="Sacerdot C."/>
            <person name="Sarkar A."/>
            <person name="Savel G."/>
            <person name="Schacherer J."/>
            <person name="Sherman D."/>
            <person name="Straub M.-L."/>
            <person name="Stein N."/>
            <person name="Thierry A."/>
            <person name="Trautwein-Schult A."/>
            <person name="Westhof E."/>
            <person name="Worch S."/>
            <person name="Dujon B."/>
            <person name="Souciet J.-L."/>
            <person name="Wincker P."/>
            <person name="Scholz U."/>
            <person name="Neuveglise N."/>
        </authorList>
    </citation>
    <scope>NUCLEOTIDE SEQUENCE</scope>
    <source>
        <strain evidence="3">LS3</strain>
    </source>
</reference>
<evidence type="ECO:0000256" key="1">
    <source>
        <dbReference type="SAM" id="Phobius"/>
    </source>
</evidence>
<protein>
    <submittedName>
        <fullName evidence="3">ARAD1C01298p</fullName>
    </submittedName>
</protein>
<dbReference type="Gene3D" id="3.50.50.60">
    <property type="entry name" value="FAD/NAD(P)-binding domain"/>
    <property type="match status" value="1"/>
</dbReference>
<accession>A0A060SZK0</accession>
<evidence type="ECO:0000259" key="2">
    <source>
        <dbReference type="Pfam" id="PF01266"/>
    </source>
</evidence>
<dbReference type="Pfam" id="PF01266">
    <property type="entry name" value="DAO"/>
    <property type="match status" value="1"/>
</dbReference>
<dbReference type="PANTHER" id="PTHR13847">
    <property type="entry name" value="SARCOSINE DEHYDROGENASE-RELATED"/>
    <property type="match status" value="1"/>
</dbReference>
<feature type="domain" description="FAD dependent oxidoreductase" evidence="2">
    <location>
        <begin position="13"/>
        <end position="366"/>
    </location>
</feature>
<dbReference type="GO" id="GO:0005770">
    <property type="term" value="C:late endosome"/>
    <property type="evidence" value="ECO:0007669"/>
    <property type="project" value="TreeGrafter"/>
</dbReference>
<dbReference type="InterPro" id="IPR036188">
    <property type="entry name" value="FAD/NAD-bd_sf"/>
</dbReference>
<evidence type="ECO:0000313" key="3">
    <source>
        <dbReference type="EMBL" id="CDP33949.1"/>
    </source>
</evidence>
<dbReference type="GO" id="GO:0042147">
    <property type="term" value="P:retrograde transport, endosome to Golgi"/>
    <property type="evidence" value="ECO:0007669"/>
    <property type="project" value="TreeGrafter"/>
</dbReference>
<dbReference type="SUPFAM" id="SSF51971">
    <property type="entry name" value="Nucleotide-binding domain"/>
    <property type="match status" value="1"/>
</dbReference>
<dbReference type="EMBL" id="HG937693">
    <property type="protein sequence ID" value="CDP33949.1"/>
    <property type="molecule type" value="Genomic_DNA"/>
</dbReference>
<dbReference type="InterPro" id="IPR006076">
    <property type="entry name" value="FAD-dep_OxRdtase"/>
</dbReference>
<dbReference type="Gene3D" id="3.30.9.10">
    <property type="entry name" value="D-Amino Acid Oxidase, subunit A, domain 2"/>
    <property type="match status" value="1"/>
</dbReference>
<gene>
    <name evidence="3" type="ORF">GNLVRS02_ARAD1C01298g</name>
</gene>
<feature type="transmembrane region" description="Helical" evidence="1">
    <location>
        <begin position="12"/>
        <end position="30"/>
    </location>
</feature>
<name>A0A060SZK0_BLAAD</name>
<keyword evidence="1" id="KW-0812">Transmembrane</keyword>
<organism evidence="3">
    <name type="scientific">Blastobotrys adeninivorans</name>
    <name type="common">Yeast</name>
    <name type="synonym">Arxula adeninivorans</name>
    <dbReference type="NCBI Taxonomy" id="409370"/>
    <lineage>
        <taxon>Eukaryota</taxon>
        <taxon>Fungi</taxon>
        <taxon>Dikarya</taxon>
        <taxon>Ascomycota</taxon>
        <taxon>Saccharomycotina</taxon>
        <taxon>Dipodascomycetes</taxon>
        <taxon>Dipodascales</taxon>
        <taxon>Trichomonascaceae</taxon>
        <taxon>Blastobotrys</taxon>
    </lineage>
</organism>
<keyword evidence="1" id="KW-1133">Transmembrane helix</keyword>
<dbReference type="PhylomeDB" id="A0A060SZK0"/>
<keyword evidence="1" id="KW-0472">Membrane</keyword>
<proteinExistence type="predicted"/>
<sequence length="393" mass="42584">MPEPSGSNGKEEIVVIGAGIIGVCTAYYLTQHPNFDPNKHHITLLEARRPAGGASGKAGGLLALWAFPQQIVPLSFNLHKELADKYGGEEEWGYRRVNTMSVEGDLTPQGPRKSLDTASLPESLDWIRTELLTDWNSLGGPGTTAQVHPYKFTNFLLKKAQESKALDFIIGSVTRIFSSAENGPDYVGGLEYVSGDRAPVRINASKVVLAAGPWTSKLLPECPISGLRAHSITIAPTRQVSAHALFTELRLSRHKLVSPEIYPRKDEVYVCGEGDTAVPVPESTDDVEVVREKCDDLFKYAAKVSPELEGGRLLRRQACYLPVVDVPSCSGPFMGETNINGLFLASGHSCWGINNAPGTGKVMAELVLEGKARSARLTGLEPAAFFDVQLDEE</sequence>
<dbReference type="AlphaFoldDB" id="A0A060SZK0"/>